<dbReference type="InterPro" id="IPR007863">
    <property type="entry name" value="Peptidase_M16_C"/>
</dbReference>
<evidence type="ECO:0000259" key="7">
    <source>
        <dbReference type="Pfam" id="PF00675"/>
    </source>
</evidence>
<dbReference type="Proteomes" id="UP000076609">
    <property type="component" value="Unassembled WGS sequence"/>
</dbReference>
<reference evidence="10" key="1">
    <citation type="submission" date="2016-01" db="EMBL/GenBank/DDBJ databases">
        <title>Draft genome of Chromobacterium sp. F49.</title>
        <authorList>
            <person name="Hong K.W."/>
        </authorList>
    </citation>
    <scope>NUCLEOTIDE SEQUENCE [LARGE SCALE GENOMIC DNA]</scope>
    <source>
        <strain evidence="10">CN3</strain>
    </source>
</reference>
<feature type="signal peptide" evidence="6">
    <location>
        <begin position="1"/>
        <end position="17"/>
    </location>
</feature>
<dbReference type="Gene3D" id="3.30.830.10">
    <property type="entry name" value="Metalloenzyme, LuxS/M16 peptidase-like"/>
    <property type="match status" value="2"/>
</dbReference>
<gene>
    <name evidence="9" type="ORF">AVT10_06960</name>
</gene>
<evidence type="ECO:0000256" key="3">
    <source>
        <dbReference type="ARBA" id="ARBA00022801"/>
    </source>
</evidence>
<dbReference type="InterPro" id="IPR011765">
    <property type="entry name" value="Pept_M16_N"/>
</dbReference>
<sequence length="470" mass="51464">MKRLLLGAALAALPAMATSAAAQQRPTAATAAAAPAKLAIDMRYLTLPNELRVVLSRDTLAPTVTVGVYYGIGFRVEPRDRTGFAHLFEHLMFQGSQNAPKGVFISTISNAGGVLNGSTRFDFTNYFEIAPSNALERILWLEADRMARPVIDDTVLKNQQGVVGNEVKVNVLNQPYSTWPWIDLPMLANTNWYNSHNFYGDLKEIEAATVADAKQFHSAFYRPNNAVLVVAGDIDYAQAEAMVRKHFGPLQKGAPVTLPDLSEPRQTAEKVRSRVDALAPKPGWAAGYHMPPRGTPEWYAMGLIDQMLVQGDDSRLVRKLKSETGITGDLSGGINAYLGTMYNYNGPMLWAFNFTHDPKFSDAQIRQAVDGVIDGLRTTPVTQAELDRARTKLRSDLYSSVDGGMRIGLIDLLAVYALFDNDPQAVNRIESGFAKVTPALIQKTAVEYLRPTNRSIYTIQPGTAAAQGAK</sequence>
<keyword evidence="3" id="KW-0378">Hydrolase</keyword>
<dbReference type="InterPro" id="IPR050626">
    <property type="entry name" value="Peptidase_M16"/>
</dbReference>
<dbReference type="Pfam" id="PF05193">
    <property type="entry name" value="Peptidase_M16_C"/>
    <property type="match status" value="1"/>
</dbReference>
<dbReference type="PANTHER" id="PTHR43690">
    <property type="entry name" value="NARDILYSIN"/>
    <property type="match status" value="1"/>
</dbReference>
<dbReference type="Pfam" id="PF00675">
    <property type="entry name" value="Peptidase_M16"/>
    <property type="match status" value="1"/>
</dbReference>
<evidence type="ECO:0000259" key="8">
    <source>
        <dbReference type="Pfam" id="PF05193"/>
    </source>
</evidence>
<proteinExistence type="inferred from homology"/>
<feature type="chain" id="PRO_5045281407" evidence="6">
    <location>
        <begin position="18"/>
        <end position="470"/>
    </location>
</feature>
<evidence type="ECO:0000256" key="4">
    <source>
        <dbReference type="ARBA" id="ARBA00022833"/>
    </source>
</evidence>
<evidence type="ECO:0000256" key="1">
    <source>
        <dbReference type="ARBA" id="ARBA00007261"/>
    </source>
</evidence>
<keyword evidence="4" id="KW-0862">Zinc</keyword>
<evidence type="ECO:0000313" key="9">
    <source>
        <dbReference type="EMBL" id="KZE09215.1"/>
    </source>
</evidence>
<evidence type="ECO:0000256" key="6">
    <source>
        <dbReference type="SAM" id="SignalP"/>
    </source>
</evidence>
<comment type="similarity">
    <text evidence="1">Belongs to the peptidase M16 family.</text>
</comment>
<dbReference type="InterPro" id="IPR011249">
    <property type="entry name" value="Metalloenz_LuxS/M16"/>
</dbReference>
<dbReference type="EMBL" id="LQQO01000056">
    <property type="protein sequence ID" value="KZE09215.1"/>
    <property type="molecule type" value="Genomic_DNA"/>
</dbReference>
<keyword evidence="6" id="KW-0732">Signal</keyword>
<evidence type="ECO:0000313" key="10">
    <source>
        <dbReference type="Proteomes" id="UP000076609"/>
    </source>
</evidence>
<evidence type="ECO:0000256" key="5">
    <source>
        <dbReference type="ARBA" id="ARBA00023049"/>
    </source>
</evidence>
<name>A0ABR5Y8K0_9SPHN</name>
<keyword evidence="2" id="KW-0645">Protease</keyword>
<keyword evidence="5" id="KW-0482">Metalloprotease</keyword>
<dbReference type="PANTHER" id="PTHR43690:SF17">
    <property type="entry name" value="PROTEIN YHJJ"/>
    <property type="match status" value="1"/>
</dbReference>
<feature type="domain" description="Peptidase M16 N-terminal" evidence="7">
    <location>
        <begin position="52"/>
        <end position="170"/>
    </location>
</feature>
<keyword evidence="10" id="KW-1185">Reference proteome</keyword>
<accession>A0ABR5Y8K0</accession>
<feature type="domain" description="Peptidase M16 C-terminal" evidence="8">
    <location>
        <begin position="209"/>
        <end position="393"/>
    </location>
</feature>
<dbReference type="SUPFAM" id="SSF63411">
    <property type="entry name" value="LuxS/MPP-like metallohydrolase"/>
    <property type="match status" value="2"/>
</dbReference>
<organism evidence="9 10">
    <name type="scientific">Sphingomonas hankookensis</name>
    <dbReference type="NCBI Taxonomy" id="563996"/>
    <lineage>
        <taxon>Bacteria</taxon>
        <taxon>Pseudomonadati</taxon>
        <taxon>Pseudomonadota</taxon>
        <taxon>Alphaproteobacteria</taxon>
        <taxon>Sphingomonadales</taxon>
        <taxon>Sphingomonadaceae</taxon>
        <taxon>Sphingomonas</taxon>
    </lineage>
</organism>
<comment type="caution">
    <text evidence="9">The sequence shown here is derived from an EMBL/GenBank/DDBJ whole genome shotgun (WGS) entry which is preliminary data.</text>
</comment>
<protein>
    <submittedName>
        <fullName evidence="9">Peptidase M16</fullName>
    </submittedName>
</protein>
<evidence type="ECO:0000256" key="2">
    <source>
        <dbReference type="ARBA" id="ARBA00022670"/>
    </source>
</evidence>